<dbReference type="Proteomes" id="UP000585836">
    <property type="component" value="Unassembled WGS sequence"/>
</dbReference>
<name>A0A7W9Q254_9ACTN</name>
<protein>
    <recommendedName>
        <fullName evidence="1">P68 RBP/TagC-like beta-propeller domain-containing protein</fullName>
    </recommendedName>
</protein>
<dbReference type="Pfam" id="PF21311">
    <property type="entry name" value="Phage_RBD_prop"/>
    <property type="match status" value="1"/>
</dbReference>
<reference evidence="2 3" key="1">
    <citation type="submission" date="2020-08" db="EMBL/GenBank/DDBJ databases">
        <title>Genomic Encyclopedia of Type Strains, Phase III (KMG-III): the genomes of soil and plant-associated and newly described type strains.</title>
        <authorList>
            <person name="Whitman W."/>
        </authorList>
    </citation>
    <scope>NUCLEOTIDE SEQUENCE [LARGE SCALE GENOMIC DNA]</scope>
    <source>
        <strain evidence="2 3">CECT 3313</strain>
    </source>
</reference>
<dbReference type="RefSeq" id="WP_225817780.1">
    <property type="nucleotide sequence ID" value="NZ_BAAAWF010000023.1"/>
</dbReference>
<gene>
    <name evidence="2" type="ORF">FHS34_007465</name>
</gene>
<evidence type="ECO:0000313" key="3">
    <source>
        <dbReference type="Proteomes" id="UP000585836"/>
    </source>
</evidence>
<proteinExistence type="predicted"/>
<feature type="domain" description="P68 RBP/TagC-like beta-propeller" evidence="1">
    <location>
        <begin position="39"/>
        <end position="289"/>
    </location>
</feature>
<dbReference type="AlphaFoldDB" id="A0A7W9Q254"/>
<dbReference type="InterPro" id="IPR048799">
    <property type="entry name" value="P68_RBP_TagC-like_beta-prop"/>
</dbReference>
<keyword evidence="3" id="KW-1185">Reference proteome</keyword>
<comment type="caution">
    <text evidence="2">The sequence shown here is derived from an EMBL/GenBank/DDBJ whole genome shotgun (WGS) entry which is preliminary data.</text>
</comment>
<accession>A0A7W9Q254</accession>
<sequence>MALAQTGTASAAVAASKRFDLTDSSDEWFREILLNERRILQSFAFDNTNKHLYTAQLVQGGRMLAGESQAYTDGERSKNGDLCVTRLDWQGSIIGRMYLKGFGHGVSIGVEPSGSSAYLWSESDSVPDSQNNGYGTKIARFKFANGTVIRPDSPQVTRYTPVADSDHNSVAIDPVTNRIVHRYRANGSTWKFSLYDLASFKAGTFTPLATITQPSVLTGPTFQGYTSMGQYLYTLDGDAYSYDENGVQTSTSNTYVTSIDWNGTVYERRLSNAGKSLFYREPEGLAIQIPDTSHPTAARLHLGFGSEESLSLTDKKASFYYKDLLV</sequence>
<dbReference type="EMBL" id="JACHJK010000020">
    <property type="protein sequence ID" value="MBB5931956.1"/>
    <property type="molecule type" value="Genomic_DNA"/>
</dbReference>
<evidence type="ECO:0000313" key="2">
    <source>
        <dbReference type="EMBL" id="MBB5931956.1"/>
    </source>
</evidence>
<evidence type="ECO:0000259" key="1">
    <source>
        <dbReference type="Pfam" id="PF21311"/>
    </source>
</evidence>
<dbReference type="InterPro" id="IPR011044">
    <property type="entry name" value="Quino_amine_DH_bsu"/>
</dbReference>
<dbReference type="SUPFAM" id="SSF50969">
    <property type="entry name" value="YVTN repeat-like/Quinoprotein amine dehydrogenase"/>
    <property type="match status" value="1"/>
</dbReference>
<organism evidence="2 3">
    <name type="scientific">Streptomyces echinatus</name>
    <dbReference type="NCBI Taxonomy" id="67293"/>
    <lineage>
        <taxon>Bacteria</taxon>
        <taxon>Bacillati</taxon>
        <taxon>Actinomycetota</taxon>
        <taxon>Actinomycetes</taxon>
        <taxon>Kitasatosporales</taxon>
        <taxon>Streptomycetaceae</taxon>
        <taxon>Streptomyces</taxon>
    </lineage>
</organism>